<name>A0A4R4S1S0_9ACTN</name>
<dbReference type="PANTHER" id="PTHR43788:SF8">
    <property type="entry name" value="DNA-BINDING PROTEIN SMUBP-2"/>
    <property type="match status" value="1"/>
</dbReference>
<evidence type="ECO:0000259" key="7">
    <source>
        <dbReference type="Pfam" id="PF13482"/>
    </source>
</evidence>
<dbReference type="RefSeq" id="WP_131978002.1">
    <property type="nucleotide sequence ID" value="NZ_SMKL01000002.1"/>
</dbReference>
<comment type="caution">
    <text evidence="8">The sequence shown here is derived from an EMBL/GenBank/DDBJ whole genome shotgun (WGS) entry which is preliminary data.</text>
</comment>
<dbReference type="Gene3D" id="3.40.50.300">
    <property type="entry name" value="P-loop containing nucleotide triphosphate hydrolases"/>
    <property type="match status" value="2"/>
</dbReference>
<evidence type="ECO:0000256" key="2">
    <source>
        <dbReference type="ARBA" id="ARBA00022801"/>
    </source>
</evidence>
<dbReference type="Pfam" id="PF13482">
    <property type="entry name" value="RNase_H_2"/>
    <property type="match status" value="1"/>
</dbReference>
<protein>
    <submittedName>
        <fullName evidence="8">TM0106 family RecB-like putative nuclease</fullName>
    </submittedName>
</protein>
<sequence length="1145" mass="123636">MYVTDSGLVLSPTDLVGHLECPHLTTLNREVAEGRRPRPSGADPGADVVRRRGDEHEAAVLAEMAASFRVVEIPRGSDLADAEDRTLAAMKDGADRIFQATFFDGRWRGHADFLVRNDHRPSELGPWSYDIADTKLARHVKAAALLQMAVYAQRLEELQGVAPQTLTVILGDRQHVAVPYVDVAAYARHAMRRYGQWLADPPQTYPLRVSHCAICPWKDTCAEQWHADDDLVLVPFLRRDQREALRTAGITTVGRLAAATPAELDTVGRVGLASKRKLATQARLQVGARSQELPPYELVTPIEVRRGLALLPAPDDGDLFLDLEGDPFFGDHGLEYLWGVSDMRDGFVSWWAHDPQAERRAFEHVVDHVMAAWRARPGMHVYHYAPYEPSRLKGLSQRYGSRVDEVDALLRGERLVDLYAVVKQGLLVGTESYSIKALERFYSPEGRLGAAVKDAGASIVEYERWLAERDQQILDDIEAYNRDDCVSTRQLRDWLEDRRAEALAAGHAVPRPDDIGDEQAEHLKERDPELVAIEARLLDGVPADPSARTPQQRSRALLAGLLEWHRRENRAEWWEYFRVRRLAVDELVDDPATLGGLHAPELLRTEKRSGVWRYAIPAQESRLRPGDQCGHAGADGGTSKILRLDLENGIVELKRALAKEHPHPVALLPPDPIPAGVQEKALVRVGGWVSVHGFEAEGQFRGVRDLLSCATPRLADGTQLRLAGESGSDALRRVAPALDGALPVQGPPGAGKTYAGSQAVVELLRAGKTVGITALSHRVITHLLDAVMAAAGGETEDGSLFGGRPLVRAIQKADDGNASRHPSVTVTTDNADVESAIAAGTVNLVAGTGWLFARPDVRVDVLVVDEAGQFSLANTVAAGAAADSLVLLGDPRQLPQPAKGIHPDGAGVSALDHVLGEHDTVPPERGLFLDTTWRMHPEVCAPVSELSYDSLLVPRSGLERQVVGGDDALAGAGVRWVPVEHAGCSVRSDAEVTVVSDLVASLTGRTWTAGDGSSRVLGPADILVVAPYNAQVGQLLGVLDGRARVGTVDKFQGQEAPVVIVSLTTSSASDAPRGVDFVANRNRLNVAVSRARSLAVLVGSPALLSAPVRSLDQVQGVNTLCRLVEYAARPAAGGGVRASRPAAGG</sequence>
<dbReference type="InterPro" id="IPR041679">
    <property type="entry name" value="DNA2/NAM7-like_C"/>
</dbReference>
<feature type="domain" description="YprB ribonuclease H-like" evidence="7">
    <location>
        <begin position="319"/>
        <end position="495"/>
    </location>
</feature>
<dbReference type="InterPro" id="IPR047187">
    <property type="entry name" value="SF1_C_Upf1"/>
</dbReference>
<dbReference type="GO" id="GO:0043139">
    <property type="term" value="F:5'-3' DNA helicase activity"/>
    <property type="evidence" value="ECO:0007669"/>
    <property type="project" value="TreeGrafter"/>
</dbReference>
<dbReference type="GO" id="GO:0016787">
    <property type="term" value="F:hydrolase activity"/>
    <property type="evidence" value="ECO:0007669"/>
    <property type="project" value="UniProtKB-KW"/>
</dbReference>
<keyword evidence="3" id="KW-0347">Helicase</keyword>
<dbReference type="Proteomes" id="UP000295621">
    <property type="component" value="Unassembled WGS sequence"/>
</dbReference>
<gene>
    <name evidence="8" type="ORF">E1212_01365</name>
</gene>
<dbReference type="PANTHER" id="PTHR43788">
    <property type="entry name" value="DNA2/NAM7 HELICASE FAMILY MEMBER"/>
    <property type="match status" value="1"/>
</dbReference>
<keyword evidence="1" id="KW-0547">Nucleotide-binding</keyword>
<dbReference type="SUPFAM" id="SSF52540">
    <property type="entry name" value="P-loop containing nucleoside triphosphate hydrolases"/>
    <property type="match status" value="1"/>
</dbReference>
<dbReference type="OrthoDB" id="9757917at2"/>
<feature type="domain" description="DNA2/NAM7 helicase-like C-terminal" evidence="6">
    <location>
        <begin position="923"/>
        <end position="1100"/>
    </location>
</feature>
<dbReference type="NCBIfam" id="TIGR03491">
    <property type="entry name" value="TM0106 family RecB-like putative nuclease"/>
    <property type="match status" value="1"/>
</dbReference>
<feature type="region of interest" description="Disordered" evidence="5">
    <location>
        <begin position="30"/>
        <end position="50"/>
    </location>
</feature>
<accession>A0A4R4S1S0</accession>
<reference evidence="8 9" key="1">
    <citation type="submission" date="2019-02" db="EMBL/GenBank/DDBJ databases">
        <title>Draft genome sequences of novel Actinobacteria.</title>
        <authorList>
            <person name="Sahin N."/>
            <person name="Ay H."/>
            <person name="Saygin H."/>
        </authorList>
    </citation>
    <scope>NUCLEOTIDE SEQUENCE [LARGE SCALE GENOMIC DNA]</scope>
    <source>
        <strain evidence="8 9">KC603</strain>
    </source>
</reference>
<keyword evidence="9" id="KW-1185">Reference proteome</keyword>
<evidence type="ECO:0000256" key="3">
    <source>
        <dbReference type="ARBA" id="ARBA00022806"/>
    </source>
</evidence>
<evidence type="ECO:0000313" key="8">
    <source>
        <dbReference type="EMBL" id="TDC56650.1"/>
    </source>
</evidence>
<organism evidence="8 9">
    <name type="scientific">Jiangella ureilytica</name>
    <dbReference type="NCBI Taxonomy" id="2530374"/>
    <lineage>
        <taxon>Bacteria</taxon>
        <taxon>Bacillati</taxon>
        <taxon>Actinomycetota</taxon>
        <taxon>Actinomycetes</taxon>
        <taxon>Jiangellales</taxon>
        <taxon>Jiangellaceae</taxon>
        <taxon>Jiangella</taxon>
    </lineage>
</organism>
<dbReference type="AlphaFoldDB" id="A0A4R4S1S0"/>
<dbReference type="InterPro" id="IPR019993">
    <property type="entry name" value="RecB_nuclease_TM0106_put"/>
</dbReference>
<evidence type="ECO:0000259" key="6">
    <source>
        <dbReference type="Pfam" id="PF13087"/>
    </source>
</evidence>
<evidence type="ECO:0000313" key="9">
    <source>
        <dbReference type="Proteomes" id="UP000295621"/>
    </source>
</evidence>
<evidence type="ECO:0000256" key="5">
    <source>
        <dbReference type="SAM" id="MobiDB-lite"/>
    </source>
</evidence>
<proteinExistence type="predicted"/>
<dbReference type="GO" id="GO:0005524">
    <property type="term" value="F:ATP binding"/>
    <property type="evidence" value="ECO:0007669"/>
    <property type="project" value="UniProtKB-KW"/>
</dbReference>
<dbReference type="Pfam" id="PF13604">
    <property type="entry name" value="AAA_30"/>
    <property type="match status" value="1"/>
</dbReference>
<dbReference type="CDD" id="cd18808">
    <property type="entry name" value="SF1_C_Upf1"/>
    <property type="match status" value="1"/>
</dbReference>
<dbReference type="InterPro" id="IPR027417">
    <property type="entry name" value="P-loop_NTPase"/>
</dbReference>
<evidence type="ECO:0000256" key="4">
    <source>
        <dbReference type="ARBA" id="ARBA00022840"/>
    </source>
</evidence>
<dbReference type="InterPro" id="IPR050534">
    <property type="entry name" value="Coronavir_polyprotein_1ab"/>
</dbReference>
<keyword evidence="2" id="KW-0378">Hydrolase</keyword>
<dbReference type="InterPro" id="IPR038720">
    <property type="entry name" value="YprB_RNase_H-like_dom"/>
</dbReference>
<keyword evidence="4" id="KW-0067">ATP-binding</keyword>
<evidence type="ECO:0000256" key="1">
    <source>
        <dbReference type="ARBA" id="ARBA00022741"/>
    </source>
</evidence>
<dbReference type="Pfam" id="PF13087">
    <property type="entry name" value="AAA_12"/>
    <property type="match status" value="1"/>
</dbReference>
<dbReference type="EMBL" id="SMKL01000002">
    <property type="protein sequence ID" value="TDC56650.1"/>
    <property type="molecule type" value="Genomic_DNA"/>
</dbReference>